<comment type="caution">
    <text evidence="1">The sequence shown here is derived from an EMBL/GenBank/DDBJ whole genome shotgun (WGS) entry which is preliminary data.</text>
</comment>
<proteinExistence type="predicted"/>
<dbReference type="Proteomes" id="UP000324222">
    <property type="component" value="Unassembled WGS sequence"/>
</dbReference>
<protein>
    <submittedName>
        <fullName evidence="1">Retrovirus-related Pol polyprotein from type-1 retrotransposable element R2</fullName>
    </submittedName>
</protein>
<dbReference type="AlphaFoldDB" id="A0A5B7JSU4"/>
<gene>
    <name evidence="1" type="primary">PO21_8</name>
    <name evidence="1" type="ORF">E2C01_090593</name>
</gene>
<name>A0A5B7JSU4_PORTR</name>
<organism evidence="1 2">
    <name type="scientific">Portunus trituberculatus</name>
    <name type="common">Swimming crab</name>
    <name type="synonym">Neptunus trituberculatus</name>
    <dbReference type="NCBI Taxonomy" id="210409"/>
    <lineage>
        <taxon>Eukaryota</taxon>
        <taxon>Metazoa</taxon>
        <taxon>Ecdysozoa</taxon>
        <taxon>Arthropoda</taxon>
        <taxon>Crustacea</taxon>
        <taxon>Multicrustacea</taxon>
        <taxon>Malacostraca</taxon>
        <taxon>Eumalacostraca</taxon>
        <taxon>Eucarida</taxon>
        <taxon>Decapoda</taxon>
        <taxon>Pleocyemata</taxon>
        <taxon>Brachyura</taxon>
        <taxon>Eubrachyura</taxon>
        <taxon>Portunoidea</taxon>
        <taxon>Portunidae</taxon>
        <taxon>Portuninae</taxon>
        <taxon>Portunus</taxon>
    </lineage>
</organism>
<evidence type="ECO:0000313" key="2">
    <source>
        <dbReference type="Proteomes" id="UP000324222"/>
    </source>
</evidence>
<reference evidence="1 2" key="1">
    <citation type="submission" date="2019-05" db="EMBL/GenBank/DDBJ databases">
        <title>Another draft genome of Portunus trituberculatus and its Hox gene families provides insights of decapod evolution.</title>
        <authorList>
            <person name="Jeong J.-H."/>
            <person name="Song I."/>
            <person name="Kim S."/>
            <person name="Choi T."/>
            <person name="Kim D."/>
            <person name="Ryu S."/>
            <person name="Kim W."/>
        </authorList>
    </citation>
    <scope>NUCLEOTIDE SEQUENCE [LARGE SCALE GENOMIC DNA]</scope>
    <source>
        <tissue evidence="1">Muscle</tissue>
    </source>
</reference>
<evidence type="ECO:0000313" key="1">
    <source>
        <dbReference type="EMBL" id="MPC95384.1"/>
    </source>
</evidence>
<sequence>MLIPKHQYPRVLDKTSKGTLQRFDREIRSFLKKALHLPKDTPNAAFYARVRDEGLEVSRFSSLIIILRRGALERLSKGLDQRVARVAEALLQTPSLTAKELKDQMIKQHQEQLYASADGRGLRGTNLTPSTHDWVDDGTALLKGTTYISALKTRLGVVTTRLRASRGRPGAPVLCDLGCGRIESLGHILQSCPRLAPERTTRHNRVLGLLEKQLTGKGLRTLKEPTIRTPAGVRKPDLVIWDHYRSVVLDVQIVADSSAGDFLDRAHGLKRSYYDTESICQWVRGQTEHAPVVSTLTINWRGSTARQSYETLTSLGVAKGEIRLLTVRSLEGLVAALRAHRDIGGWG</sequence>
<dbReference type="EMBL" id="VSRR010102018">
    <property type="protein sequence ID" value="MPC95384.1"/>
    <property type="molecule type" value="Genomic_DNA"/>
</dbReference>
<accession>A0A5B7JSU4</accession>
<keyword evidence="2" id="KW-1185">Reference proteome</keyword>